<organism evidence="2 3">
    <name type="scientific">Halorussus gelatinilyticus</name>
    <dbReference type="NCBI Taxonomy" id="2937524"/>
    <lineage>
        <taxon>Archaea</taxon>
        <taxon>Methanobacteriati</taxon>
        <taxon>Methanobacteriota</taxon>
        <taxon>Stenosarchaea group</taxon>
        <taxon>Halobacteria</taxon>
        <taxon>Halobacteriales</taxon>
        <taxon>Haladaptataceae</taxon>
        <taxon>Halorussus</taxon>
    </lineage>
</organism>
<proteinExistence type="predicted"/>
<protein>
    <submittedName>
        <fullName evidence="2">MaoC family dehydratase</fullName>
    </submittedName>
</protein>
<dbReference type="KEGG" id="haxz:M0R88_11415"/>
<dbReference type="InterPro" id="IPR029069">
    <property type="entry name" value="HotDog_dom_sf"/>
</dbReference>
<gene>
    <name evidence="2" type="ORF">M0R88_11415</name>
</gene>
<keyword evidence="3" id="KW-1185">Reference proteome</keyword>
<dbReference type="Proteomes" id="UP000830434">
    <property type="component" value="Chromosome"/>
</dbReference>
<dbReference type="PANTHER" id="PTHR43437">
    <property type="entry name" value="HYDROXYACYL-THIOESTER DEHYDRATASE TYPE 2, MITOCHONDRIAL-RELATED"/>
    <property type="match status" value="1"/>
</dbReference>
<dbReference type="InterPro" id="IPR003965">
    <property type="entry name" value="Fatty_acid_synthase"/>
</dbReference>
<dbReference type="InterPro" id="IPR050965">
    <property type="entry name" value="UPF0336/Enoyl-CoA_hydratase"/>
</dbReference>
<evidence type="ECO:0000259" key="1">
    <source>
        <dbReference type="Pfam" id="PF01575"/>
    </source>
</evidence>
<dbReference type="GeneID" id="72190472"/>
<evidence type="ECO:0000313" key="2">
    <source>
        <dbReference type="EMBL" id="UPV99134.1"/>
    </source>
</evidence>
<dbReference type="SUPFAM" id="SSF54637">
    <property type="entry name" value="Thioesterase/thiol ester dehydrase-isomerase"/>
    <property type="match status" value="1"/>
</dbReference>
<dbReference type="PRINTS" id="PR01483">
    <property type="entry name" value="FASYNTHASE"/>
</dbReference>
<dbReference type="CDD" id="cd03449">
    <property type="entry name" value="R_hydratase"/>
    <property type="match status" value="1"/>
</dbReference>
<feature type="domain" description="MaoC-like" evidence="1">
    <location>
        <begin position="10"/>
        <end position="107"/>
    </location>
</feature>
<reference evidence="2" key="1">
    <citation type="submission" date="2022-04" db="EMBL/GenBank/DDBJ databases">
        <title>Diverse halophilic archaea isolated from saline environments.</title>
        <authorList>
            <person name="Cui H.-L."/>
        </authorList>
    </citation>
    <scope>NUCLEOTIDE SEQUENCE</scope>
    <source>
        <strain evidence="2">XZYJT40</strain>
    </source>
</reference>
<dbReference type="GO" id="GO:0019171">
    <property type="term" value="F:(3R)-hydroxyacyl-[acyl-carrier-protein] dehydratase activity"/>
    <property type="evidence" value="ECO:0007669"/>
    <property type="project" value="TreeGrafter"/>
</dbReference>
<dbReference type="RefSeq" id="WP_248653636.1">
    <property type="nucleotide sequence ID" value="NZ_CP096658.1"/>
</dbReference>
<dbReference type="Gene3D" id="3.10.129.10">
    <property type="entry name" value="Hotdog Thioesterase"/>
    <property type="match status" value="1"/>
</dbReference>
<accession>A0A8U0IEF6</accession>
<evidence type="ECO:0000313" key="3">
    <source>
        <dbReference type="Proteomes" id="UP000830434"/>
    </source>
</evidence>
<sequence>MPVATVEDTAEASLTVTEETIDAYADLTGDDNPIHRDDEYAAETFFGGRVAHGMLSAGVVSAALADLPGDIVYLSQDLDFENPVRPGQTVTATVTVEAELGDDRLRVETVAEAESEDGATEQVLSGEAVVMSVPHETE</sequence>
<dbReference type="PANTHER" id="PTHR43437:SF3">
    <property type="entry name" value="HYDROXYACYL-THIOESTER DEHYDRATASE TYPE 2, MITOCHONDRIAL"/>
    <property type="match status" value="1"/>
</dbReference>
<dbReference type="InterPro" id="IPR002539">
    <property type="entry name" value="MaoC-like_dom"/>
</dbReference>
<dbReference type="Pfam" id="PF01575">
    <property type="entry name" value="MaoC_dehydratas"/>
    <property type="match status" value="1"/>
</dbReference>
<dbReference type="GO" id="GO:0006633">
    <property type="term" value="P:fatty acid biosynthetic process"/>
    <property type="evidence" value="ECO:0007669"/>
    <property type="project" value="InterPro"/>
</dbReference>
<dbReference type="EMBL" id="CP096658">
    <property type="protein sequence ID" value="UPV99134.1"/>
    <property type="molecule type" value="Genomic_DNA"/>
</dbReference>
<dbReference type="AlphaFoldDB" id="A0A8U0IEF6"/>
<name>A0A8U0IEF6_9EURY</name>
<dbReference type="GO" id="GO:0005835">
    <property type="term" value="C:fatty acid synthase complex"/>
    <property type="evidence" value="ECO:0007669"/>
    <property type="project" value="InterPro"/>
</dbReference>
<dbReference type="GO" id="GO:0004312">
    <property type="term" value="F:fatty acid synthase activity"/>
    <property type="evidence" value="ECO:0007669"/>
    <property type="project" value="InterPro"/>
</dbReference>